<accession>A0A250X1H7</accession>
<reference evidence="1 2" key="1">
    <citation type="submission" date="2017-08" db="EMBL/GenBank/DDBJ databases">
        <title>Acidophilic green algal genome provides insights into adaptation to an acidic environment.</title>
        <authorList>
            <person name="Hirooka S."/>
            <person name="Hirose Y."/>
            <person name="Kanesaki Y."/>
            <person name="Higuchi S."/>
            <person name="Fujiwara T."/>
            <person name="Onuma R."/>
            <person name="Era A."/>
            <person name="Ohbayashi R."/>
            <person name="Uzuka A."/>
            <person name="Nozaki H."/>
            <person name="Yoshikawa H."/>
            <person name="Miyagishima S.Y."/>
        </authorList>
    </citation>
    <scope>NUCLEOTIDE SEQUENCE [LARGE SCALE GENOMIC DNA]</scope>
    <source>
        <strain evidence="1 2">NIES-2499</strain>
    </source>
</reference>
<keyword evidence="2" id="KW-1185">Reference proteome</keyword>
<name>A0A250X1H7_9CHLO</name>
<organism evidence="1 2">
    <name type="scientific">Chlamydomonas eustigma</name>
    <dbReference type="NCBI Taxonomy" id="1157962"/>
    <lineage>
        <taxon>Eukaryota</taxon>
        <taxon>Viridiplantae</taxon>
        <taxon>Chlorophyta</taxon>
        <taxon>core chlorophytes</taxon>
        <taxon>Chlorophyceae</taxon>
        <taxon>CS clade</taxon>
        <taxon>Chlamydomonadales</taxon>
        <taxon>Chlamydomonadaceae</taxon>
        <taxon>Chlamydomonas</taxon>
    </lineage>
</organism>
<evidence type="ECO:0000313" key="2">
    <source>
        <dbReference type="Proteomes" id="UP000232323"/>
    </source>
</evidence>
<dbReference type="EMBL" id="BEGY01000020">
    <property type="protein sequence ID" value="GAX76915.1"/>
    <property type="molecule type" value="Genomic_DNA"/>
</dbReference>
<sequence>MEHMKRGCFDVLLGCGNQELDRQLSSAVEETRQAMFTQVNDFKKRQVTLMLQLQQHDHVDLQKIQSDLIQHWSTLCQEHASTSAAQLPLIHHLQQQTEGMQGTSSVRHNHMMTKALHTIIGQNHNTTSQVHTLTLLMNDMMEEMNRRSQQDLHVNKTEHEITRQQVNRLVVAKDWHAQQPGALDSQSTVQRLSQVVQPLKGNNAKSIGRLGNARKRHIFMSSQSLILSDEEAHALQAVAQKEHNAHVALQLGRGGTGAAAGAMQWGGGSAGPAAAAAPPAEALQLVGGDAVAAITAMHWKSSATGLEAAAIPHADALQLGRGGTGAATAAMQWRGDLNLVLQNYSKSLKSNIRNKPTLYKLAESLITGNKEGCLKEFTPEEYEKKVLKNDLSIFTEPSSSWK</sequence>
<protein>
    <submittedName>
        <fullName evidence="1">Uncharacterized protein</fullName>
    </submittedName>
</protein>
<gene>
    <name evidence="1" type="ORF">CEUSTIGMA_g4361.t1</name>
</gene>
<dbReference type="AlphaFoldDB" id="A0A250X1H7"/>
<dbReference type="Proteomes" id="UP000232323">
    <property type="component" value="Unassembled WGS sequence"/>
</dbReference>
<proteinExistence type="predicted"/>
<comment type="caution">
    <text evidence="1">The sequence shown here is derived from an EMBL/GenBank/DDBJ whole genome shotgun (WGS) entry which is preliminary data.</text>
</comment>
<evidence type="ECO:0000313" key="1">
    <source>
        <dbReference type="EMBL" id="GAX76915.1"/>
    </source>
</evidence>